<name>A0A246E104_9HYPH</name>
<evidence type="ECO:0000313" key="2">
    <source>
        <dbReference type="Proteomes" id="UP000197269"/>
    </source>
</evidence>
<accession>A0A246E104</accession>
<protein>
    <submittedName>
        <fullName evidence="1">Uncharacterized protein</fullName>
    </submittedName>
</protein>
<organism evidence="1 2">
    <name type="scientific">Rhizobium esperanzae</name>
    <dbReference type="NCBI Taxonomy" id="1967781"/>
    <lineage>
        <taxon>Bacteria</taxon>
        <taxon>Pseudomonadati</taxon>
        <taxon>Pseudomonadota</taxon>
        <taxon>Alphaproteobacteria</taxon>
        <taxon>Hyphomicrobiales</taxon>
        <taxon>Rhizobiaceae</taxon>
        <taxon>Rhizobium/Agrobacterium group</taxon>
        <taxon>Rhizobium</taxon>
    </lineage>
</organism>
<dbReference type="AlphaFoldDB" id="A0A246E104"/>
<gene>
    <name evidence="1" type="ORF">B5E41_08560</name>
</gene>
<comment type="caution">
    <text evidence="1">The sequence shown here is derived from an EMBL/GenBank/DDBJ whole genome shotgun (WGS) entry which is preliminary data.</text>
</comment>
<reference evidence="1 2" key="1">
    <citation type="submission" date="2017-03" db="EMBL/GenBank/DDBJ databases">
        <title>Genome of strain Rhizobium sp. CNPSo 668.</title>
        <authorList>
            <person name="Ribeiro R."/>
        </authorList>
    </citation>
    <scope>NUCLEOTIDE SEQUENCE [LARGE SCALE GENOMIC DNA]</scope>
    <source>
        <strain evidence="1 2">CNPSo 668</strain>
    </source>
</reference>
<dbReference type="EMBL" id="MXPU01000005">
    <property type="protein sequence ID" value="OWO95443.1"/>
    <property type="molecule type" value="Genomic_DNA"/>
</dbReference>
<dbReference type="Proteomes" id="UP000197269">
    <property type="component" value="Unassembled WGS sequence"/>
</dbReference>
<evidence type="ECO:0000313" key="1">
    <source>
        <dbReference type="EMBL" id="OWO95443.1"/>
    </source>
</evidence>
<sequence>MMSVSTMEYTKTAGGRMRFQRTSGPAIRNIYRTGLSYDRPAGSINNCSLYPEESSHSLALKTTGRVMT</sequence>
<proteinExistence type="predicted"/>